<evidence type="ECO:0000256" key="11">
    <source>
        <dbReference type="PIRSR" id="PIRSR000445-2"/>
    </source>
</evidence>
<feature type="domain" description="Quinate/shikimate 5-dehydrogenase/glutamyl-tRNA reductase" evidence="17">
    <location>
        <begin position="175"/>
        <end position="310"/>
    </location>
</feature>
<dbReference type="InterPro" id="IPR015896">
    <property type="entry name" value="4pyrrol_synth_GluRdtase_dimer"/>
</dbReference>
<feature type="active site" description="Nucleophile" evidence="9 10">
    <location>
        <position position="54"/>
    </location>
</feature>
<dbReference type="FunFam" id="3.40.50.720:FF:000031">
    <property type="entry name" value="Glutamyl-tRNA reductase"/>
    <property type="match status" value="1"/>
</dbReference>
<comment type="pathway">
    <text evidence="1 9 14">Porphyrin-containing compound metabolism; protoporphyrin-IX biosynthesis; 5-aminolevulinate from L-glutamyl-tRNA(Glu): step 1/2.</text>
</comment>
<evidence type="ECO:0000256" key="8">
    <source>
        <dbReference type="ARBA" id="ARBA00068659"/>
    </source>
</evidence>
<dbReference type="eggNOG" id="COG0373">
    <property type="taxonomic scope" value="Bacteria"/>
</dbReference>
<dbReference type="HAMAP" id="MF_00087">
    <property type="entry name" value="Glu_tRNA_reductase"/>
    <property type="match status" value="1"/>
</dbReference>
<accession>C0GG59</accession>
<evidence type="ECO:0000259" key="16">
    <source>
        <dbReference type="Pfam" id="PF00745"/>
    </source>
</evidence>
<evidence type="ECO:0000256" key="6">
    <source>
        <dbReference type="ARBA" id="ARBA00023244"/>
    </source>
</evidence>
<dbReference type="NCBIfam" id="TIGR01035">
    <property type="entry name" value="hemA"/>
    <property type="match status" value="1"/>
</dbReference>
<feature type="domain" description="Glutamyl-tRNA reductase N-terminal" evidence="18">
    <location>
        <begin position="10"/>
        <end position="160"/>
    </location>
</feature>
<sequence>MLQVTEIVIIGINHKTAHVETREKLAFSESQLERSLAFCRENSGISECAILTTCNRTEIYATGADQQTITQLIMQMLSEVKGIDTDEVRPNLYIHAQEKAVEHLFTVTAGLDSMVLGETQILGQVKDAYAKATEAGTVGSTFHALFRQSVTAAKRVQTETAINQNAASVSYAAVELAKKIFGRLDNRTALILGAGKMSELTLRHLYDQGVKKVIVVNRTKERADKLAACFGGVSEYYEKRRDCLIQADIVISSTGAPHFVLDKEEMASVMRARRGKPIFLIDIAVPRDIDPKINDLENIYLYDIDDLQAVVASNLKDREHEAVKARLIMKEEISEFQIWFKTQEVTPLIAALRRKAESIRKTELEVSLGKRLANLSDKEKKHVENLTKAIVNRILREPVLRIKEFALDENSDLYVASLCQLFDLEEGPNGELQPRLPQEQEEAAGSKAEGAHH</sequence>
<evidence type="ECO:0000259" key="18">
    <source>
        <dbReference type="Pfam" id="PF05201"/>
    </source>
</evidence>
<comment type="similarity">
    <text evidence="2 9 14">Belongs to the glutamyl-tRNA reductase family.</text>
</comment>
<proteinExistence type="inferred from homology"/>
<evidence type="ECO:0000256" key="7">
    <source>
        <dbReference type="ARBA" id="ARBA00047464"/>
    </source>
</evidence>
<name>C0GG59_DETAL</name>
<evidence type="ECO:0000256" key="1">
    <source>
        <dbReference type="ARBA" id="ARBA00005059"/>
    </source>
</evidence>
<dbReference type="PANTHER" id="PTHR43013">
    <property type="entry name" value="GLUTAMYL-TRNA REDUCTASE"/>
    <property type="match status" value="1"/>
</dbReference>
<feature type="region of interest" description="Disordered" evidence="15">
    <location>
        <begin position="429"/>
        <end position="453"/>
    </location>
</feature>
<gene>
    <name evidence="9" type="primary">hemA</name>
    <name evidence="19" type="ORF">DealDRAFT_1468</name>
</gene>
<keyword evidence="20" id="KW-1185">Reference proteome</keyword>
<dbReference type="Pfam" id="PF00745">
    <property type="entry name" value="GlutR_dimer"/>
    <property type="match status" value="1"/>
</dbReference>
<feature type="domain" description="Tetrapyrrole biosynthesis glutamyl-tRNA reductase dimerisation" evidence="16">
    <location>
        <begin position="324"/>
        <end position="424"/>
    </location>
</feature>
<comment type="catalytic activity">
    <reaction evidence="7 9 14">
        <text>(S)-4-amino-5-oxopentanoate + tRNA(Glu) + NADP(+) = L-glutamyl-tRNA(Glu) + NADPH + H(+)</text>
        <dbReference type="Rhea" id="RHEA:12344"/>
        <dbReference type="Rhea" id="RHEA-COMP:9663"/>
        <dbReference type="Rhea" id="RHEA-COMP:9680"/>
        <dbReference type="ChEBI" id="CHEBI:15378"/>
        <dbReference type="ChEBI" id="CHEBI:57501"/>
        <dbReference type="ChEBI" id="CHEBI:57783"/>
        <dbReference type="ChEBI" id="CHEBI:58349"/>
        <dbReference type="ChEBI" id="CHEBI:78442"/>
        <dbReference type="ChEBI" id="CHEBI:78520"/>
        <dbReference type="EC" id="1.2.1.70"/>
    </reaction>
</comment>
<dbReference type="AlphaFoldDB" id="C0GG59"/>
<evidence type="ECO:0000256" key="3">
    <source>
        <dbReference type="ARBA" id="ARBA00012970"/>
    </source>
</evidence>
<feature type="binding site" evidence="9 11">
    <location>
        <begin position="118"/>
        <end position="120"/>
    </location>
    <ligand>
        <name>substrate</name>
    </ligand>
</feature>
<dbReference type="Pfam" id="PF05201">
    <property type="entry name" value="GlutR_N"/>
    <property type="match status" value="1"/>
</dbReference>
<dbReference type="EC" id="1.2.1.70" evidence="3 9"/>
<comment type="domain">
    <text evidence="9">Possesses an unusual extended V-shaped dimeric structure with each monomer consisting of three distinct domains arranged along a curved 'spinal' alpha-helix. The N-terminal catalytic domain specifically recognizes the glutamate moiety of the substrate. The second domain is the NADPH-binding domain, and the third C-terminal domain is responsible for dimerization.</text>
</comment>
<dbReference type="InterPro" id="IPR036453">
    <property type="entry name" value="GluRdtase_dimer_dom_sf"/>
</dbReference>
<dbReference type="InterPro" id="IPR036343">
    <property type="entry name" value="GluRdtase_N_sf"/>
</dbReference>
<dbReference type="GO" id="GO:0008883">
    <property type="term" value="F:glutamyl-tRNA reductase activity"/>
    <property type="evidence" value="ECO:0007669"/>
    <property type="project" value="UniProtKB-UniRule"/>
</dbReference>
<evidence type="ECO:0000256" key="10">
    <source>
        <dbReference type="PIRSR" id="PIRSR000445-1"/>
    </source>
</evidence>
<evidence type="ECO:0000256" key="12">
    <source>
        <dbReference type="PIRSR" id="PIRSR000445-3"/>
    </source>
</evidence>
<evidence type="ECO:0000313" key="20">
    <source>
        <dbReference type="Proteomes" id="UP000006443"/>
    </source>
</evidence>
<feature type="binding site" evidence="9 11">
    <location>
        <position position="113"/>
    </location>
    <ligand>
        <name>substrate</name>
    </ligand>
</feature>
<dbReference type="GO" id="GO:0019353">
    <property type="term" value="P:protoporphyrinogen IX biosynthetic process from glutamate"/>
    <property type="evidence" value="ECO:0007669"/>
    <property type="project" value="TreeGrafter"/>
</dbReference>
<dbReference type="SUPFAM" id="SSF51735">
    <property type="entry name" value="NAD(P)-binding Rossmann-fold domains"/>
    <property type="match status" value="1"/>
</dbReference>
<dbReference type="STRING" id="555088.DealDRAFT_1468"/>
<dbReference type="InterPro" id="IPR036291">
    <property type="entry name" value="NAD(P)-bd_dom_sf"/>
</dbReference>
<dbReference type="Gene3D" id="3.30.460.30">
    <property type="entry name" value="Glutamyl-tRNA reductase, N-terminal domain"/>
    <property type="match status" value="1"/>
</dbReference>
<evidence type="ECO:0000256" key="5">
    <source>
        <dbReference type="ARBA" id="ARBA00023002"/>
    </source>
</evidence>
<feature type="binding site" evidence="9 11">
    <location>
        <begin position="53"/>
        <end position="56"/>
    </location>
    <ligand>
        <name>substrate</name>
    </ligand>
</feature>
<dbReference type="SUPFAM" id="SSF69742">
    <property type="entry name" value="Glutamyl tRNA-reductase catalytic, N-terminal domain"/>
    <property type="match status" value="1"/>
</dbReference>
<evidence type="ECO:0000259" key="17">
    <source>
        <dbReference type="Pfam" id="PF01488"/>
    </source>
</evidence>
<dbReference type="GO" id="GO:0050661">
    <property type="term" value="F:NADP binding"/>
    <property type="evidence" value="ECO:0007669"/>
    <property type="project" value="InterPro"/>
</dbReference>
<dbReference type="Gene3D" id="3.40.50.720">
    <property type="entry name" value="NAD(P)-binding Rossmann-like Domain"/>
    <property type="match status" value="1"/>
</dbReference>
<dbReference type="Pfam" id="PF01488">
    <property type="entry name" value="Shikimate_DH"/>
    <property type="match status" value="1"/>
</dbReference>
<organism evidence="19 20">
    <name type="scientific">Dethiobacter alkaliphilus AHT 1</name>
    <dbReference type="NCBI Taxonomy" id="555088"/>
    <lineage>
        <taxon>Bacteria</taxon>
        <taxon>Bacillati</taxon>
        <taxon>Bacillota</taxon>
        <taxon>Dethiobacteria</taxon>
        <taxon>Dethiobacterales</taxon>
        <taxon>Dethiobacteraceae</taxon>
        <taxon>Dethiobacter</taxon>
    </lineage>
</organism>
<evidence type="ECO:0000256" key="15">
    <source>
        <dbReference type="SAM" id="MobiDB-lite"/>
    </source>
</evidence>
<dbReference type="Proteomes" id="UP000006443">
    <property type="component" value="Unassembled WGS sequence"/>
</dbReference>
<keyword evidence="4 9" id="KW-0521">NADP</keyword>
<comment type="subunit">
    <text evidence="9">Homodimer.</text>
</comment>
<dbReference type="InterPro" id="IPR015895">
    <property type="entry name" value="4pyrrol_synth_GluRdtase_N"/>
</dbReference>
<dbReference type="InterPro" id="IPR006151">
    <property type="entry name" value="Shikm_DH/Glu-tRNA_Rdtase"/>
</dbReference>
<dbReference type="NCBIfam" id="NF000744">
    <property type="entry name" value="PRK00045.1-3"/>
    <property type="match status" value="1"/>
</dbReference>
<feature type="binding site" evidence="9 12">
    <location>
        <begin position="193"/>
        <end position="198"/>
    </location>
    <ligand>
        <name>NADP(+)</name>
        <dbReference type="ChEBI" id="CHEBI:58349"/>
    </ligand>
</feature>
<evidence type="ECO:0000256" key="13">
    <source>
        <dbReference type="PIRSR" id="PIRSR000445-4"/>
    </source>
</evidence>
<comment type="function">
    <text evidence="9">Catalyzes the NADPH-dependent reduction of glutamyl-tRNA(Glu) to glutamate 1-semialdehyde (GSA).</text>
</comment>
<dbReference type="PANTHER" id="PTHR43013:SF1">
    <property type="entry name" value="GLUTAMYL-TRNA REDUCTASE"/>
    <property type="match status" value="1"/>
</dbReference>
<dbReference type="PIRSF" id="PIRSF000445">
    <property type="entry name" value="4pyrrol_synth_GluRdtase"/>
    <property type="match status" value="1"/>
</dbReference>
<dbReference type="InterPro" id="IPR018214">
    <property type="entry name" value="GluRdtase_CS"/>
</dbReference>
<feature type="binding site" evidence="9 11">
    <location>
        <position position="124"/>
    </location>
    <ligand>
        <name>substrate</name>
    </ligand>
</feature>
<keyword evidence="6 9" id="KW-0627">Porphyrin biosynthesis</keyword>
<evidence type="ECO:0000256" key="9">
    <source>
        <dbReference type="HAMAP-Rule" id="MF_00087"/>
    </source>
</evidence>
<protein>
    <recommendedName>
        <fullName evidence="8 9">Glutamyl-tRNA reductase</fullName>
        <shortName evidence="9">GluTR</shortName>
        <ecNumber evidence="3 9">1.2.1.70</ecNumber>
    </recommendedName>
</protein>
<evidence type="ECO:0000256" key="4">
    <source>
        <dbReference type="ARBA" id="ARBA00022857"/>
    </source>
</evidence>
<dbReference type="EMBL" id="ACJM01000006">
    <property type="protein sequence ID" value="EEG77748.1"/>
    <property type="molecule type" value="Genomic_DNA"/>
</dbReference>
<dbReference type="InterPro" id="IPR000343">
    <property type="entry name" value="4pyrrol_synth_GluRdtase"/>
</dbReference>
<keyword evidence="5 9" id="KW-0560">Oxidoreductase</keyword>
<evidence type="ECO:0000256" key="14">
    <source>
        <dbReference type="RuleBase" id="RU000584"/>
    </source>
</evidence>
<evidence type="ECO:0000313" key="19">
    <source>
        <dbReference type="EMBL" id="EEG77748.1"/>
    </source>
</evidence>
<dbReference type="UniPathway" id="UPA00251">
    <property type="reaction ID" value="UER00316"/>
</dbReference>
<comment type="caution">
    <text evidence="19">The sequence shown here is derived from an EMBL/GenBank/DDBJ whole genome shotgun (WGS) entry which is preliminary data.</text>
</comment>
<reference evidence="19 20" key="1">
    <citation type="submission" date="2009-02" db="EMBL/GenBank/DDBJ databases">
        <title>Sequencing of the draft genome and assembly of Dethiobacter alkaliphilus AHT 1.</title>
        <authorList>
            <consortium name="US DOE Joint Genome Institute (JGI-PGF)"/>
            <person name="Lucas S."/>
            <person name="Copeland A."/>
            <person name="Lapidus A."/>
            <person name="Glavina del Rio T."/>
            <person name="Dalin E."/>
            <person name="Tice H."/>
            <person name="Bruce D."/>
            <person name="Goodwin L."/>
            <person name="Pitluck S."/>
            <person name="Larimer F."/>
            <person name="Land M.L."/>
            <person name="Hauser L."/>
            <person name="Muyzer G."/>
        </authorList>
    </citation>
    <scope>NUCLEOTIDE SEQUENCE [LARGE SCALE GENOMIC DNA]</scope>
    <source>
        <strain evidence="19 20">AHT 1</strain>
    </source>
</reference>
<dbReference type="PROSITE" id="PS00747">
    <property type="entry name" value="GLUTR"/>
    <property type="match status" value="1"/>
</dbReference>
<dbReference type="SUPFAM" id="SSF69075">
    <property type="entry name" value="Glutamyl tRNA-reductase dimerization domain"/>
    <property type="match status" value="1"/>
</dbReference>
<feature type="site" description="Important for activity" evidence="9 13">
    <location>
        <position position="103"/>
    </location>
</feature>
<dbReference type="FunFam" id="3.30.460.30:FF:000001">
    <property type="entry name" value="Glutamyl-tRNA reductase"/>
    <property type="match status" value="1"/>
</dbReference>
<dbReference type="CDD" id="cd05213">
    <property type="entry name" value="NAD_bind_Glutamyl_tRNA_reduct"/>
    <property type="match status" value="1"/>
</dbReference>
<evidence type="ECO:0000256" key="2">
    <source>
        <dbReference type="ARBA" id="ARBA00005916"/>
    </source>
</evidence>
<comment type="miscellaneous">
    <text evidence="9">During catalysis, the active site Cys acts as a nucleophile attacking the alpha-carbonyl group of tRNA-bound glutamate with the formation of a thioester intermediate between enzyme and glutamate, and the concomitant release of tRNA(Glu). The thioester intermediate is finally reduced by direct hydride transfer from NADPH, to form the product GSA.</text>
</comment>